<protein>
    <submittedName>
        <fullName evidence="4">Glutaredoxin</fullName>
    </submittedName>
</protein>
<keyword evidence="2" id="KW-0676">Redox-active center</keyword>
<feature type="domain" description="Glutaredoxin" evidence="3">
    <location>
        <begin position="22"/>
        <end position="84"/>
    </location>
</feature>
<proteinExistence type="predicted"/>
<evidence type="ECO:0000313" key="5">
    <source>
        <dbReference type="Proteomes" id="UP000095192"/>
    </source>
</evidence>
<dbReference type="PROSITE" id="PS00195">
    <property type="entry name" value="GLUTAREDOXIN_1"/>
    <property type="match status" value="1"/>
</dbReference>
<evidence type="ECO:0000259" key="3">
    <source>
        <dbReference type="Pfam" id="PF00462"/>
    </source>
</evidence>
<evidence type="ECO:0000256" key="2">
    <source>
        <dbReference type="ARBA" id="ARBA00023284"/>
    </source>
</evidence>
<name>A0A1D3D508_9EIME</name>
<dbReference type="InterPro" id="IPR002109">
    <property type="entry name" value="Glutaredoxin"/>
</dbReference>
<dbReference type="InterPro" id="IPR014025">
    <property type="entry name" value="Glutaredoxin_subgr"/>
</dbReference>
<dbReference type="VEuPathDB" id="ToxoDB:cyc_00931"/>
<organism evidence="4 5">
    <name type="scientific">Cyclospora cayetanensis</name>
    <dbReference type="NCBI Taxonomy" id="88456"/>
    <lineage>
        <taxon>Eukaryota</taxon>
        <taxon>Sar</taxon>
        <taxon>Alveolata</taxon>
        <taxon>Apicomplexa</taxon>
        <taxon>Conoidasida</taxon>
        <taxon>Coccidia</taxon>
        <taxon>Eucoccidiorida</taxon>
        <taxon>Eimeriorina</taxon>
        <taxon>Eimeriidae</taxon>
        <taxon>Cyclospora</taxon>
    </lineage>
</organism>
<sequence>MELKSSRDVPQWAEELIRGHAITVFAKTPCPFCRIAIEALTSLNVSDMHVEEIDKSHYCDAIQDFLEEKTGARSVPRVFIAGKFFGGGDDTTPLWICIFPSGGIARSLPAAVV</sequence>
<keyword evidence="1" id="KW-1015">Disulfide bond</keyword>
<dbReference type="VEuPathDB" id="ToxoDB:LOC34618023"/>
<reference evidence="4 5" key="1">
    <citation type="journal article" date="2016" name="BMC Genomics">
        <title>Comparative genomics reveals Cyclospora cayetanensis possesses coccidia-like metabolism and invasion components but unique surface antigens.</title>
        <authorList>
            <person name="Liu S."/>
            <person name="Wang L."/>
            <person name="Zheng H."/>
            <person name="Xu Z."/>
            <person name="Roellig D.M."/>
            <person name="Li N."/>
            <person name="Frace M.A."/>
            <person name="Tang K."/>
            <person name="Arrowood M.J."/>
            <person name="Moss D.M."/>
            <person name="Zhang L."/>
            <person name="Feng Y."/>
            <person name="Xiao L."/>
        </authorList>
    </citation>
    <scope>NUCLEOTIDE SEQUENCE [LARGE SCALE GENOMIC DNA]</scope>
    <source>
        <strain evidence="4 5">CHN_HEN01</strain>
    </source>
</reference>
<dbReference type="SUPFAM" id="SSF52833">
    <property type="entry name" value="Thioredoxin-like"/>
    <property type="match status" value="1"/>
</dbReference>
<dbReference type="GO" id="GO:0015038">
    <property type="term" value="F:glutathione disulfide oxidoreductase activity"/>
    <property type="evidence" value="ECO:0007669"/>
    <property type="project" value="TreeGrafter"/>
</dbReference>
<accession>A0A1D3D508</accession>
<dbReference type="PRINTS" id="PR00160">
    <property type="entry name" value="GLUTAREDOXIN"/>
</dbReference>
<dbReference type="FunCoup" id="A0A1D3D508">
    <property type="interactions" value="60"/>
</dbReference>
<evidence type="ECO:0000313" key="4">
    <source>
        <dbReference type="EMBL" id="OEH78518.1"/>
    </source>
</evidence>
<dbReference type="AlphaFoldDB" id="A0A1D3D508"/>
<dbReference type="InParanoid" id="A0A1D3D508"/>
<dbReference type="InterPro" id="IPR036249">
    <property type="entry name" value="Thioredoxin-like_sf"/>
</dbReference>
<dbReference type="GO" id="GO:0005737">
    <property type="term" value="C:cytoplasm"/>
    <property type="evidence" value="ECO:0007669"/>
    <property type="project" value="TreeGrafter"/>
</dbReference>
<comment type="caution">
    <text evidence="4">The sequence shown here is derived from an EMBL/GenBank/DDBJ whole genome shotgun (WGS) entry which is preliminary data.</text>
</comment>
<dbReference type="CDD" id="cd03419">
    <property type="entry name" value="GRX_GRXh_1_2_like"/>
    <property type="match status" value="1"/>
</dbReference>
<dbReference type="PANTHER" id="PTHR45694">
    <property type="entry name" value="GLUTAREDOXIN 2"/>
    <property type="match status" value="1"/>
</dbReference>
<dbReference type="Gene3D" id="3.40.30.10">
    <property type="entry name" value="Glutaredoxin"/>
    <property type="match status" value="1"/>
</dbReference>
<gene>
    <name evidence="4" type="ORF">cyc_00931</name>
</gene>
<dbReference type="Pfam" id="PF00462">
    <property type="entry name" value="Glutaredoxin"/>
    <property type="match status" value="1"/>
</dbReference>
<dbReference type="InterPro" id="IPR011767">
    <property type="entry name" value="GLR_AS"/>
</dbReference>
<dbReference type="Proteomes" id="UP000095192">
    <property type="component" value="Unassembled WGS sequence"/>
</dbReference>
<evidence type="ECO:0000256" key="1">
    <source>
        <dbReference type="ARBA" id="ARBA00023157"/>
    </source>
</evidence>
<dbReference type="PROSITE" id="PS51354">
    <property type="entry name" value="GLUTAREDOXIN_2"/>
    <property type="match status" value="1"/>
</dbReference>
<dbReference type="EMBL" id="JROU02000705">
    <property type="protein sequence ID" value="OEH78518.1"/>
    <property type="molecule type" value="Genomic_DNA"/>
</dbReference>
<keyword evidence="5" id="KW-1185">Reference proteome</keyword>
<dbReference type="GO" id="GO:0034599">
    <property type="term" value="P:cellular response to oxidative stress"/>
    <property type="evidence" value="ECO:0007669"/>
    <property type="project" value="TreeGrafter"/>
</dbReference>
<dbReference type="PANTHER" id="PTHR45694:SF18">
    <property type="entry name" value="GLUTAREDOXIN-1-RELATED"/>
    <property type="match status" value="1"/>
</dbReference>